<keyword evidence="1" id="KW-1133">Transmembrane helix</keyword>
<accession>A0A1I7GYF1</accession>
<name>A0A1I7GYF1_9FLAO</name>
<keyword evidence="3" id="KW-1185">Reference proteome</keyword>
<dbReference type="EMBL" id="FPBK01000006">
    <property type="protein sequence ID" value="SFU53286.1"/>
    <property type="molecule type" value="Genomic_DNA"/>
</dbReference>
<dbReference type="OrthoDB" id="1036975at2"/>
<dbReference type="InterPro" id="IPR036737">
    <property type="entry name" value="OmpA-like_sf"/>
</dbReference>
<organism evidence="2 3">
    <name type="scientific">Pustulibacterium marinum</name>
    <dbReference type="NCBI Taxonomy" id="1224947"/>
    <lineage>
        <taxon>Bacteria</taxon>
        <taxon>Pseudomonadati</taxon>
        <taxon>Bacteroidota</taxon>
        <taxon>Flavobacteriia</taxon>
        <taxon>Flavobacteriales</taxon>
        <taxon>Flavobacteriaceae</taxon>
        <taxon>Pustulibacterium</taxon>
    </lineage>
</organism>
<evidence type="ECO:0000313" key="2">
    <source>
        <dbReference type="EMBL" id="SFU53286.1"/>
    </source>
</evidence>
<dbReference type="RefSeq" id="WP_093024978.1">
    <property type="nucleotide sequence ID" value="NZ_FPBK01000006.1"/>
</dbReference>
<evidence type="ECO:0000313" key="3">
    <source>
        <dbReference type="Proteomes" id="UP000199138"/>
    </source>
</evidence>
<keyword evidence="1" id="KW-0812">Transmembrane</keyword>
<keyword evidence="1" id="KW-0472">Membrane</keyword>
<feature type="transmembrane region" description="Helical" evidence="1">
    <location>
        <begin position="17"/>
        <end position="36"/>
    </location>
</feature>
<dbReference type="STRING" id="1224947.SAMN05216480_10682"/>
<proteinExistence type="predicted"/>
<evidence type="ECO:0000256" key="1">
    <source>
        <dbReference type="SAM" id="Phobius"/>
    </source>
</evidence>
<dbReference type="Proteomes" id="UP000199138">
    <property type="component" value="Unassembled WGS sequence"/>
</dbReference>
<sequence>MAKSKRTNFFWVSYSDLMTSLFFIMLVLYVVTFSVLKIELFSAQTKAVKLEKIEEIQQALNSLDKAYFEFDQENKRYKLKTDVKFHSSSDKITDIAIDKRIEILNAGKDLYSKLQKMIEKNPKVDYLLVIEGNTQRSYYSNIWNYETMPNVGYRLSYKRALALFNYWKSNGVDFRKLGNQCEVILAGSGYFGQSRDTENEENNRRFTIQITSKVGKLIDSK</sequence>
<protein>
    <submittedName>
        <fullName evidence="2">Outer membrane protein OmpA</fullName>
    </submittedName>
</protein>
<reference evidence="2 3" key="1">
    <citation type="submission" date="2016-10" db="EMBL/GenBank/DDBJ databases">
        <authorList>
            <person name="de Groot N.N."/>
        </authorList>
    </citation>
    <scope>NUCLEOTIDE SEQUENCE [LARGE SCALE GENOMIC DNA]</scope>
    <source>
        <strain evidence="2 3">CGMCC 1.12333</strain>
    </source>
</reference>
<dbReference type="SUPFAM" id="SSF103088">
    <property type="entry name" value="OmpA-like"/>
    <property type="match status" value="1"/>
</dbReference>
<dbReference type="AlphaFoldDB" id="A0A1I7GYF1"/>
<dbReference type="Gene3D" id="3.30.1330.60">
    <property type="entry name" value="OmpA-like domain"/>
    <property type="match status" value="1"/>
</dbReference>
<gene>
    <name evidence="2" type="ORF">SAMN05216480_10682</name>
</gene>